<keyword evidence="3" id="KW-1185">Reference proteome</keyword>
<evidence type="ECO:0000313" key="3">
    <source>
        <dbReference type="Proteomes" id="UP000596661"/>
    </source>
</evidence>
<dbReference type="Proteomes" id="UP000596661">
    <property type="component" value="Chromosome 9"/>
</dbReference>
<sequence>MEILTGVDNYSSLRRSVVVALLARNKIKFINDKLPAPDEDDEDFVAWIRCNSFVISWILHSVSPTIADSIMHVEDASHIWSELEERFHQKNAPRVFEVKRSMQTLTQGSNDVTSYYT</sequence>
<dbReference type="Pfam" id="PF14244">
    <property type="entry name" value="Retrotran_gag_3"/>
    <property type="match status" value="1"/>
</dbReference>
<dbReference type="PANTHER" id="PTHR37610">
    <property type="entry name" value="CCHC-TYPE DOMAIN-CONTAINING PROTEIN"/>
    <property type="match status" value="1"/>
</dbReference>
<dbReference type="Gramene" id="evm.model.09.757">
    <property type="protein sequence ID" value="cds.evm.model.09.757"/>
    <property type="gene ID" value="evm.TU.09.757"/>
</dbReference>
<dbReference type="EnsemblPlants" id="evm.model.09.757">
    <property type="protein sequence ID" value="cds.evm.model.09.757"/>
    <property type="gene ID" value="evm.TU.09.757"/>
</dbReference>
<reference evidence="2" key="2">
    <citation type="submission" date="2021-03" db="UniProtKB">
        <authorList>
            <consortium name="EnsemblPlants"/>
        </authorList>
    </citation>
    <scope>IDENTIFICATION</scope>
</reference>
<name>A0A803QH98_CANSA</name>
<proteinExistence type="predicted"/>
<dbReference type="InterPro" id="IPR029472">
    <property type="entry name" value="Copia-like_N"/>
</dbReference>
<evidence type="ECO:0000313" key="2">
    <source>
        <dbReference type="EnsemblPlants" id="cds.evm.model.09.757"/>
    </source>
</evidence>
<dbReference type="AlphaFoldDB" id="A0A803QH98"/>
<reference evidence="2" key="1">
    <citation type="submission" date="2018-11" db="EMBL/GenBank/DDBJ databases">
        <authorList>
            <person name="Grassa J C."/>
        </authorList>
    </citation>
    <scope>NUCLEOTIDE SEQUENCE [LARGE SCALE GENOMIC DNA]</scope>
</reference>
<dbReference type="EMBL" id="UZAU01000736">
    <property type="status" value="NOT_ANNOTATED_CDS"/>
    <property type="molecule type" value="Genomic_DNA"/>
</dbReference>
<dbReference type="OMA" id="EDASHIW"/>
<organism evidence="2 3">
    <name type="scientific">Cannabis sativa</name>
    <name type="common">Hemp</name>
    <name type="synonym">Marijuana</name>
    <dbReference type="NCBI Taxonomy" id="3483"/>
    <lineage>
        <taxon>Eukaryota</taxon>
        <taxon>Viridiplantae</taxon>
        <taxon>Streptophyta</taxon>
        <taxon>Embryophyta</taxon>
        <taxon>Tracheophyta</taxon>
        <taxon>Spermatophyta</taxon>
        <taxon>Magnoliopsida</taxon>
        <taxon>eudicotyledons</taxon>
        <taxon>Gunneridae</taxon>
        <taxon>Pentapetalae</taxon>
        <taxon>rosids</taxon>
        <taxon>fabids</taxon>
        <taxon>Rosales</taxon>
        <taxon>Cannabaceae</taxon>
        <taxon>Cannabis</taxon>
    </lineage>
</organism>
<feature type="domain" description="Retrotransposon Copia-like N-terminal" evidence="1">
    <location>
        <begin position="4"/>
        <end position="37"/>
    </location>
</feature>
<protein>
    <recommendedName>
        <fullName evidence="1">Retrotransposon Copia-like N-terminal domain-containing protein</fullName>
    </recommendedName>
</protein>
<dbReference type="PANTHER" id="PTHR37610:SF97">
    <property type="entry name" value="RETROTRANSPOSON GAG DOMAIN-CONTAINING PROTEIN"/>
    <property type="match status" value="1"/>
</dbReference>
<accession>A0A803QH98</accession>
<evidence type="ECO:0000259" key="1">
    <source>
        <dbReference type="Pfam" id="PF14244"/>
    </source>
</evidence>